<keyword evidence="3" id="KW-1185">Reference proteome</keyword>
<feature type="domain" description="C-type lectin" evidence="1">
    <location>
        <begin position="10"/>
        <end position="74"/>
    </location>
</feature>
<sequence length="101" mass="11616">MHIVSVDAWWIGLTDIKTEGSFKWDSGHPLSFTDWYQGPPSSEPDDLGILGNTNDVDCAHLSARLLFQWQDEDCVRDLSNHALCEFRYAFICPNKIRLLQF</sequence>
<gene>
    <name evidence="2" type="ORF">MGAL_10B065234</name>
</gene>
<proteinExistence type="predicted"/>
<evidence type="ECO:0000313" key="3">
    <source>
        <dbReference type="Proteomes" id="UP000596742"/>
    </source>
</evidence>
<dbReference type="EMBL" id="UYJE01008838">
    <property type="protein sequence ID" value="VDI67704.1"/>
    <property type="molecule type" value="Genomic_DNA"/>
</dbReference>
<organism evidence="2 3">
    <name type="scientific">Mytilus galloprovincialis</name>
    <name type="common">Mediterranean mussel</name>
    <dbReference type="NCBI Taxonomy" id="29158"/>
    <lineage>
        <taxon>Eukaryota</taxon>
        <taxon>Metazoa</taxon>
        <taxon>Spiralia</taxon>
        <taxon>Lophotrochozoa</taxon>
        <taxon>Mollusca</taxon>
        <taxon>Bivalvia</taxon>
        <taxon>Autobranchia</taxon>
        <taxon>Pteriomorphia</taxon>
        <taxon>Mytilida</taxon>
        <taxon>Mytiloidea</taxon>
        <taxon>Mytilidae</taxon>
        <taxon>Mytilinae</taxon>
        <taxon>Mytilus</taxon>
    </lineage>
</organism>
<evidence type="ECO:0000259" key="1">
    <source>
        <dbReference type="PROSITE" id="PS50041"/>
    </source>
</evidence>
<dbReference type="OrthoDB" id="6157090at2759"/>
<dbReference type="SUPFAM" id="SSF56436">
    <property type="entry name" value="C-type lectin-like"/>
    <property type="match status" value="1"/>
</dbReference>
<dbReference type="InterPro" id="IPR001304">
    <property type="entry name" value="C-type_lectin-like"/>
</dbReference>
<reference evidence="2" key="1">
    <citation type="submission" date="2018-11" db="EMBL/GenBank/DDBJ databases">
        <authorList>
            <person name="Alioto T."/>
            <person name="Alioto T."/>
        </authorList>
    </citation>
    <scope>NUCLEOTIDE SEQUENCE</scope>
</reference>
<dbReference type="InterPro" id="IPR050111">
    <property type="entry name" value="C-type_lectin/snaclec_domain"/>
</dbReference>
<dbReference type="Proteomes" id="UP000596742">
    <property type="component" value="Unassembled WGS sequence"/>
</dbReference>
<protein>
    <recommendedName>
        <fullName evidence="1">C-type lectin domain-containing protein</fullName>
    </recommendedName>
</protein>
<dbReference type="InterPro" id="IPR016186">
    <property type="entry name" value="C-type_lectin-like/link_sf"/>
</dbReference>
<dbReference type="AlphaFoldDB" id="A0A8B6GR38"/>
<name>A0A8B6GR38_MYTGA</name>
<evidence type="ECO:0000313" key="2">
    <source>
        <dbReference type="EMBL" id="VDI67704.1"/>
    </source>
</evidence>
<accession>A0A8B6GR38</accession>
<dbReference type="PANTHER" id="PTHR22803">
    <property type="entry name" value="MANNOSE, PHOSPHOLIPASE, LECTIN RECEPTOR RELATED"/>
    <property type="match status" value="1"/>
</dbReference>
<dbReference type="PROSITE" id="PS50041">
    <property type="entry name" value="C_TYPE_LECTIN_2"/>
    <property type="match status" value="1"/>
</dbReference>
<dbReference type="InterPro" id="IPR016187">
    <property type="entry name" value="CTDL_fold"/>
</dbReference>
<comment type="caution">
    <text evidence="2">The sequence shown here is derived from an EMBL/GenBank/DDBJ whole genome shotgun (WGS) entry which is preliminary data.</text>
</comment>
<dbReference type="Gene3D" id="3.10.100.10">
    <property type="entry name" value="Mannose-Binding Protein A, subunit A"/>
    <property type="match status" value="1"/>
</dbReference>
<dbReference type="Pfam" id="PF00059">
    <property type="entry name" value="Lectin_C"/>
    <property type="match status" value="1"/>
</dbReference>